<protein>
    <submittedName>
        <fullName evidence="2">Uncharacterized protein</fullName>
    </submittedName>
</protein>
<keyword evidence="1" id="KW-0812">Transmembrane</keyword>
<keyword evidence="1" id="KW-0472">Membrane</keyword>
<name>D1PSX3_9BACT</name>
<comment type="caution">
    <text evidence="2">The sequence shown here is derived from an EMBL/GenBank/DDBJ whole genome shotgun (WGS) entry which is preliminary data.</text>
</comment>
<proteinExistence type="predicted"/>
<dbReference type="HOGENOM" id="CLU_3220064_0_0_10"/>
<evidence type="ECO:0000313" key="3">
    <source>
        <dbReference type="Proteomes" id="UP000003160"/>
    </source>
</evidence>
<dbReference type="Proteomes" id="UP000003160">
    <property type="component" value="Unassembled WGS sequence"/>
</dbReference>
<keyword evidence="1" id="KW-1133">Transmembrane helix</keyword>
<gene>
    <name evidence="2" type="ORF">HMPREF0645_0032</name>
</gene>
<organism evidence="2 3">
    <name type="scientific">Hallella bergensis DSM 17361</name>
    <dbReference type="NCBI Taxonomy" id="585502"/>
    <lineage>
        <taxon>Bacteria</taxon>
        <taxon>Pseudomonadati</taxon>
        <taxon>Bacteroidota</taxon>
        <taxon>Bacteroidia</taxon>
        <taxon>Bacteroidales</taxon>
        <taxon>Prevotellaceae</taxon>
        <taxon>Hallella</taxon>
    </lineage>
</organism>
<sequence>MHRYKTSNPLFPHGATGFYIGLLLFYMPVSMFVLSGKLPFKTSH</sequence>
<evidence type="ECO:0000313" key="2">
    <source>
        <dbReference type="EMBL" id="EFA45441.1"/>
    </source>
</evidence>
<evidence type="ECO:0000256" key="1">
    <source>
        <dbReference type="SAM" id="Phobius"/>
    </source>
</evidence>
<dbReference type="EMBL" id="ACKS01000009">
    <property type="protein sequence ID" value="EFA45441.1"/>
    <property type="molecule type" value="Genomic_DNA"/>
</dbReference>
<accession>D1PSX3</accession>
<dbReference type="AlphaFoldDB" id="D1PSX3"/>
<feature type="transmembrane region" description="Helical" evidence="1">
    <location>
        <begin position="16"/>
        <end position="34"/>
    </location>
</feature>
<keyword evidence="3" id="KW-1185">Reference proteome</keyword>
<reference evidence="2 3" key="1">
    <citation type="submission" date="2009-10" db="EMBL/GenBank/DDBJ databases">
        <authorList>
            <person name="Qin X."/>
            <person name="Bachman B."/>
            <person name="Battles P."/>
            <person name="Bell A."/>
            <person name="Bess C."/>
            <person name="Bickham C."/>
            <person name="Chaboub L."/>
            <person name="Chen D."/>
            <person name="Coyle M."/>
            <person name="Deiros D.R."/>
            <person name="Dinh H."/>
            <person name="Forbes L."/>
            <person name="Fowler G."/>
            <person name="Francisco L."/>
            <person name="Fu Q."/>
            <person name="Gubbala S."/>
            <person name="Hale W."/>
            <person name="Han Y."/>
            <person name="Hemphill L."/>
            <person name="Highlander S.K."/>
            <person name="Hirani K."/>
            <person name="Hogues M."/>
            <person name="Jackson L."/>
            <person name="Jakkamsetti A."/>
            <person name="Javaid M."/>
            <person name="Jiang H."/>
            <person name="Korchina V."/>
            <person name="Kovar C."/>
            <person name="Lara F."/>
            <person name="Lee S."/>
            <person name="Mata R."/>
            <person name="Mathew T."/>
            <person name="Moen C."/>
            <person name="Morales K."/>
            <person name="Munidasa M."/>
            <person name="Nazareth L."/>
            <person name="Ngo R."/>
            <person name="Nguyen L."/>
            <person name="Okwuonu G."/>
            <person name="Ongeri F."/>
            <person name="Patil S."/>
            <person name="Petrosino J."/>
            <person name="Pham C."/>
            <person name="Pham P."/>
            <person name="Pu L.-L."/>
            <person name="Puazo M."/>
            <person name="Raj R."/>
            <person name="Reid J."/>
            <person name="Rouhana J."/>
            <person name="Saada N."/>
            <person name="Shang Y."/>
            <person name="Simmons D."/>
            <person name="Thornton R."/>
            <person name="Warren J."/>
            <person name="Weissenberger G."/>
            <person name="Zhang J."/>
            <person name="Zhang L."/>
            <person name="Zhou C."/>
            <person name="Zhu D."/>
            <person name="Muzny D."/>
            <person name="Worley K."/>
            <person name="Gibbs R."/>
        </authorList>
    </citation>
    <scope>NUCLEOTIDE SEQUENCE [LARGE SCALE GENOMIC DNA]</scope>
    <source>
        <strain evidence="2 3">DSM 17361</strain>
    </source>
</reference>